<feature type="transmembrane region" description="Helical" evidence="1">
    <location>
        <begin position="99"/>
        <end position="119"/>
    </location>
</feature>
<feature type="transmembrane region" description="Helical" evidence="1">
    <location>
        <begin position="57"/>
        <end position="78"/>
    </location>
</feature>
<evidence type="ECO:0000259" key="2">
    <source>
        <dbReference type="Pfam" id="PF01757"/>
    </source>
</evidence>
<dbReference type="EMBL" id="FNVA01000003">
    <property type="protein sequence ID" value="SEG13173.1"/>
    <property type="molecule type" value="Genomic_DNA"/>
</dbReference>
<feature type="domain" description="Acyltransferase 3" evidence="2">
    <location>
        <begin position="15"/>
        <end position="380"/>
    </location>
</feature>
<dbReference type="GO" id="GO:0016787">
    <property type="term" value="F:hydrolase activity"/>
    <property type="evidence" value="ECO:0007669"/>
    <property type="project" value="UniProtKB-KW"/>
</dbReference>
<protein>
    <submittedName>
        <fullName evidence="3">Peptidoglycan/LPS O-acetylase OafA/YrhL, contains acyltransferase and SGNH-hydrolase domains</fullName>
    </submittedName>
</protein>
<keyword evidence="4" id="KW-1185">Reference proteome</keyword>
<dbReference type="AlphaFoldDB" id="A0A1H5XNF5"/>
<sequence>MTGTNATQPALSRLDGIDVLRGISILAVILLHTWIRFRGVDVNLGRNWNPMLSHLALHNGGNGVTIFFAVSGFLITLTSLRRFGSLGGIKPLVFYRIRFARIMPLLLLLLVVLSVMHLAKVPGFVINPKIATLPRALFAALTFHLNWLETSRNGWLPAVWTVLWSLSIEEMFYLFFPLVAVVLMRRWSGGIRVWLLLAMVLVAIGPWARVVWPANDLAAENSYLAGMSDIAMGCIAAVLMNWFRRRKLILGTSWLNGLQCVGAAIIALILVWPRWRVMHLLGASGTDDTLLALATAMVMVAVTLRRLQNPEAHSSPWTAAIRWFGRHSYELYLSHEFLVMAGVAIFAHYYPTPHGMKLNPAPHAAIAIYVVCVVLLCAPLGWALAKFFSEPLNRRLRGAMPARAES</sequence>
<dbReference type="GO" id="GO:0016020">
    <property type="term" value="C:membrane"/>
    <property type="evidence" value="ECO:0007669"/>
    <property type="project" value="TreeGrafter"/>
</dbReference>
<gene>
    <name evidence="3" type="ORF">SAMN05421819_1895</name>
</gene>
<dbReference type="GO" id="GO:0016747">
    <property type="term" value="F:acyltransferase activity, transferring groups other than amino-acyl groups"/>
    <property type="evidence" value="ECO:0007669"/>
    <property type="project" value="InterPro"/>
</dbReference>
<keyword evidence="3" id="KW-0012">Acyltransferase</keyword>
<keyword evidence="1" id="KW-0812">Transmembrane</keyword>
<feature type="transmembrane region" description="Helical" evidence="1">
    <location>
        <begin position="224"/>
        <end position="243"/>
    </location>
</feature>
<dbReference type="Proteomes" id="UP000236728">
    <property type="component" value="Unassembled WGS sequence"/>
</dbReference>
<evidence type="ECO:0000256" key="1">
    <source>
        <dbReference type="SAM" id="Phobius"/>
    </source>
</evidence>
<feature type="transmembrane region" description="Helical" evidence="1">
    <location>
        <begin position="329"/>
        <end position="350"/>
    </location>
</feature>
<dbReference type="InterPro" id="IPR050879">
    <property type="entry name" value="Acyltransferase_3"/>
</dbReference>
<evidence type="ECO:0000313" key="4">
    <source>
        <dbReference type="Proteomes" id="UP000236728"/>
    </source>
</evidence>
<keyword evidence="1" id="KW-1133">Transmembrane helix</keyword>
<feature type="transmembrane region" description="Helical" evidence="1">
    <location>
        <begin position="290"/>
        <end position="308"/>
    </location>
</feature>
<keyword evidence="3" id="KW-0378">Hydrolase</keyword>
<accession>A0A1H5XNF5</accession>
<dbReference type="InterPro" id="IPR002656">
    <property type="entry name" value="Acyl_transf_3_dom"/>
</dbReference>
<name>A0A1H5XNF5_9BACT</name>
<dbReference type="GO" id="GO:0009103">
    <property type="term" value="P:lipopolysaccharide biosynthetic process"/>
    <property type="evidence" value="ECO:0007669"/>
    <property type="project" value="TreeGrafter"/>
</dbReference>
<evidence type="ECO:0000313" key="3">
    <source>
        <dbReference type="EMBL" id="SEG13173.1"/>
    </source>
</evidence>
<feature type="transmembrane region" description="Helical" evidence="1">
    <location>
        <begin position="158"/>
        <end position="181"/>
    </location>
</feature>
<dbReference type="RefSeq" id="WP_103932824.1">
    <property type="nucleotide sequence ID" value="NZ_FNVA01000003.1"/>
</dbReference>
<feature type="transmembrane region" description="Helical" evidence="1">
    <location>
        <begin position="19"/>
        <end position="37"/>
    </location>
</feature>
<dbReference type="PANTHER" id="PTHR23028">
    <property type="entry name" value="ACETYLTRANSFERASE"/>
    <property type="match status" value="1"/>
</dbReference>
<dbReference type="Pfam" id="PF01757">
    <property type="entry name" value="Acyl_transf_3"/>
    <property type="match status" value="1"/>
</dbReference>
<dbReference type="PANTHER" id="PTHR23028:SF53">
    <property type="entry name" value="ACYL_TRANSF_3 DOMAIN-CONTAINING PROTEIN"/>
    <property type="match status" value="1"/>
</dbReference>
<feature type="transmembrane region" description="Helical" evidence="1">
    <location>
        <begin position="255"/>
        <end position="275"/>
    </location>
</feature>
<feature type="transmembrane region" description="Helical" evidence="1">
    <location>
        <begin position="362"/>
        <end position="385"/>
    </location>
</feature>
<keyword evidence="1" id="KW-0472">Membrane</keyword>
<proteinExistence type="predicted"/>
<keyword evidence="3" id="KW-0808">Transferase</keyword>
<organism evidence="3 4">
    <name type="scientific">Bryocella elongata</name>
    <dbReference type="NCBI Taxonomy" id="863522"/>
    <lineage>
        <taxon>Bacteria</taxon>
        <taxon>Pseudomonadati</taxon>
        <taxon>Acidobacteriota</taxon>
        <taxon>Terriglobia</taxon>
        <taxon>Terriglobales</taxon>
        <taxon>Acidobacteriaceae</taxon>
        <taxon>Bryocella</taxon>
    </lineage>
</organism>
<reference evidence="3 4" key="1">
    <citation type="submission" date="2016-10" db="EMBL/GenBank/DDBJ databases">
        <authorList>
            <person name="de Groot N.N."/>
        </authorList>
    </citation>
    <scope>NUCLEOTIDE SEQUENCE [LARGE SCALE GENOMIC DNA]</scope>
    <source>
        <strain evidence="3 4">DSM 22489</strain>
    </source>
</reference>
<dbReference type="OrthoDB" id="9767863at2"/>
<feature type="transmembrane region" description="Helical" evidence="1">
    <location>
        <begin position="193"/>
        <end position="212"/>
    </location>
</feature>